<comment type="caution">
    <text evidence="1">The sequence shown here is derived from an EMBL/GenBank/DDBJ whole genome shotgun (WGS) entry which is preliminary data.</text>
</comment>
<keyword evidence="2" id="KW-1185">Reference proteome</keyword>
<sequence>MADNLILSCFIEGTKQPFDISIPHHFIGIALREKIFNYQCRDLALHCDNLVVLKVNVDCDFPCLPLLRLHPGDEGVEEIPLRQAIGEIWQEPLPTRRIHIFVTFTNLPREFEGRRQLLEAANLVYYQFLGKDINNSLQPVPGYENIKYMTKEQLCSLGLGSLGYNEVVLLVRKEYEYAYGQLRSYEGDPKTKGGGVVVLGQPGIGKTCFLYYTLFCLLSENKRVAFQRGRHLVLFTRTGVEICGCTQITGIAIPSADVLKSLESLYQVGRGPSPIRALDSNSHVKRFLKHLGQAKRG</sequence>
<proteinExistence type="predicted"/>
<protein>
    <submittedName>
        <fullName evidence="1">Uncharacterized protein</fullName>
    </submittedName>
</protein>
<gene>
    <name evidence="1" type="ORF">EDB92DRAFT_124476</name>
</gene>
<name>A0AAD4L8D1_9AGAM</name>
<accession>A0AAD4L8D1</accession>
<evidence type="ECO:0000313" key="1">
    <source>
        <dbReference type="EMBL" id="KAH8982416.1"/>
    </source>
</evidence>
<evidence type="ECO:0000313" key="2">
    <source>
        <dbReference type="Proteomes" id="UP001201163"/>
    </source>
</evidence>
<reference evidence="1" key="1">
    <citation type="submission" date="2022-01" db="EMBL/GenBank/DDBJ databases">
        <title>Comparative genomics reveals a dynamic genome evolution in the ectomycorrhizal milk-cap (Lactarius) mushrooms.</title>
        <authorList>
            <consortium name="DOE Joint Genome Institute"/>
            <person name="Lebreton A."/>
            <person name="Tang N."/>
            <person name="Kuo A."/>
            <person name="LaButti K."/>
            <person name="Drula E."/>
            <person name="Barry K."/>
            <person name="Clum A."/>
            <person name="Lipzen A."/>
            <person name="Mousain D."/>
            <person name="Ng V."/>
            <person name="Wang R."/>
            <person name="Wang X."/>
            <person name="Dai Y."/>
            <person name="Henrissat B."/>
            <person name="Grigoriev I.V."/>
            <person name="Guerin-Laguette A."/>
            <person name="Yu F."/>
            <person name="Martin F.M."/>
        </authorList>
    </citation>
    <scope>NUCLEOTIDE SEQUENCE</scope>
    <source>
        <strain evidence="1">QP</strain>
    </source>
</reference>
<dbReference type="Proteomes" id="UP001201163">
    <property type="component" value="Unassembled WGS sequence"/>
</dbReference>
<dbReference type="EMBL" id="JAKELL010000100">
    <property type="protein sequence ID" value="KAH8982416.1"/>
    <property type="molecule type" value="Genomic_DNA"/>
</dbReference>
<organism evidence="1 2">
    <name type="scientific">Lactarius akahatsu</name>
    <dbReference type="NCBI Taxonomy" id="416441"/>
    <lineage>
        <taxon>Eukaryota</taxon>
        <taxon>Fungi</taxon>
        <taxon>Dikarya</taxon>
        <taxon>Basidiomycota</taxon>
        <taxon>Agaricomycotina</taxon>
        <taxon>Agaricomycetes</taxon>
        <taxon>Russulales</taxon>
        <taxon>Russulaceae</taxon>
        <taxon>Lactarius</taxon>
    </lineage>
</organism>
<dbReference type="AlphaFoldDB" id="A0AAD4L8D1"/>